<dbReference type="Pfam" id="PF16166">
    <property type="entry name" value="TIC20"/>
    <property type="match status" value="1"/>
</dbReference>
<sequence length="245" mass="28030">MTTRAFTFSPVSARPLTYRRCNVHAFAVSSSCQSRASLHGKASGPAPSVLGGCPTLKQQRRSKPCQTPEALPGGFDEDEDAAAVLQKPPSIFWRMMSALFYMVPWIDSISVGRFIYSRFRNLILVYLAAGPLHNIYFSSQFAPLIIFFLLFLAVVKNTKLHHFVRYNAMQAVMLDIVVMLIHILRTYLPPHVVWSPLKDWWDMITWVMCFSTILYCVFWTLRGYYADLPLVSESVYHQVQLSEYS</sequence>
<evidence type="ECO:0000256" key="2">
    <source>
        <dbReference type="ARBA" id="ARBA00009596"/>
    </source>
</evidence>
<feature type="transmembrane region" description="Helical" evidence="7">
    <location>
        <begin position="98"/>
        <end position="116"/>
    </location>
</feature>
<organism evidence="8">
    <name type="scientific">Auxenochlorella protothecoides</name>
    <name type="common">Green microalga</name>
    <name type="synonym">Chlorella protothecoides</name>
    <dbReference type="NCBI Taxonomy" id="3075"/>
    <lineage>
        <taxon>Eukaryota</taxon>
        <taxon>Viridiplantae</taxon>
        <taxon>Chlorophyta</taxon>
        <taxon>core chlorophytes</taxon>
        <taxon>Trebouxiophyceae</taxon>
        <taxon>Chlorellales</taxon>
        <taxon>Chlorellaceae</taxon>
        <taxon>Auxenochlorella</taxon>
    </lineage>
</organism>
<keyword evidence="6 7" id="KW-0472">Membrane</keyword>
<keyword evidence="7" id="KW-0150">Chloroplast</keyword>
<evidence type="ECO:0000256" key="7">
    <source>
        <dbReference type="RuleBase" id="RU367003"/>
    </source>
</evidence>
<keyword evidence="7" id="KW-0934">Plastid</keyword>
<evidence type="ECO:0000256" key="4">
    <source>
        <dbReference type="ARBA" id="ARBA00022780"/>
    </source>
</evidence>
<comment type="subcellular location">
    <subcellularLocation>
        <location evidence="1">Plastid</location>
        <location evidence="1">Chloroplast inner membrane</location>
        <topology evidence="1">Multi-pass membrane protein</topology>
    </subcellularLocation>
    <subcellularLocation>
        <location evidence="7">Plastid</location>
        <location evidence="7">Chloroplast membrane</location>
        <topology evidence="7">Multi-pass membrane protein</topology>
    </subcellularLocation>
</comment>
<keyword evidence="3 7" id="KW-0812">Transmembrane</keyword>
<dbReference type="PANTHER" id="PTHR33510">
    <property type="entry name" value="PROTEIN TIC 20-II, CHLOROPLASTIC"/>
    <property type="match status" value="1"/>
</dbReference>
<proteinExistence type="inferred from homology"/>
<dbReference type="PROSITE" id="PS51257">
    <property type="entry name" value="PROKAR_LIPOPROTEIN"/>
    <property type="match status" value="1"/>
</dbReference>
<feature type="transmembrane region" description="Helical" evidence="7">
    <location>
        <begin position="136"/>
        <end position="155"/>
    </location>
</feature>
<feature type="transmembrane region" description="Helical" evidence="7">
    <location>
        <begin position="167"/>
        <end position="188"/>
    </location>
</feature>
<evidence type="ECO:0000256" key="6">
    <source>
        <dbReference type="ARBA" id="ARBA00023136"/>
    </source>
</evidence>
<dbReference type="GO" id="GO:0009706">
    <property type="term" value="C:chloroplast inner membrane"/>
    <property type="evidence" value="ECO:0007669"/>
    <property type="project" value="UniProtKB-SubCell"/>
</dbReference>
<keyword evidence="4" id="KW-1001">Plastid inner membrane</keyword>
<evidence type="ECO:0000256" key="1">
    <source>
        <dbReference type="ARBA" id="ARBA00004478"/>
    </source>
</evidence>
<evidence type="ECO:0000313" key="8">
    <source>
        <dbReference type="EMBL" id="JAT71106.1"/>
    </source>
</evidence>
<evidence type="ECO:0000256" key="5">
    <source>
        <dbReference type="ARBA" id="ARBA00022989"/>
    </source>
</evidence>
<evidence type="ECO:0000256" key="3">
    <source>
        <dbReference type="ARBA" id="ARBA00022692"/>
    </source>
</evidence>
<feature type="transmembrane region" description="Helical" evidence="7">
    <location>
        <begin position="200"/>
        <end position="221"/>
    </location>
</feature>
<keyword evidence="5 7" id="KW-1133">Transmembrane helix</keyword>
<dbReference type="PANTHER" id="PTHR33510:SF9">
    <property type="entry name" value="HIT-TYPE ZINC FINGER FAMILY PROTEIN-RELATED"/>
    <property type="match status" value="1"/>
</dbReference>
<comment type="function">
    <text evidence="7">Involved in protein precursor import into chloroplasts.</text>
</comment>
<dbReference type="InterPro" id="IPR005691">
    <property type="entry name" value="Tic20"/>
</dbReference>
<name>A0A1D1ZVX8_AUXPR</name>
<reference evidence="8" key="1">
    <citation type="submission" date="2015-08" db="EMBL/GenBank/DDBJ databases">
        <authorList>
            <person name="Babu N.S."/>
            <person name="Beckwith C.J."/>
            <person name="Beseler K.G."/>
            <person name="Brison A."/>
            <person name="Carone J.V."/>
            <person name="Caskin T.P."/>
            <person name="Diamond M."/>
            <person name="Durham M.E."/>
            <person name="Foxe J.M."/>
            <person name="Go M."/>
            <person name="Henderson B.A."/>
            <person name="Jones I.B."/>
            <person name="McGettigan J.A."/>
            <person name="Micheletti S.J."/>
            <person name="Nasrallah M.E."/>
            <person name="Ortiz D."/>
            <person name="Piller C.R."/>
            <person name="Privatt S.R."/>
            <person name="Schneider S.L."/>
            <person name="Sharp S."/>
            <person name="Smith T.C."/>
            <person name="Stanton J.D."/>
            <person name="Ullery H.E."/>
            <person name="Wilson R.J."/>
            <person name="Serrano M.G."/>
            <person name="Buck G."/>
            <person name="Lee V."/>
            <person name="Wang Y."/>
            <person name="Carvalho R."/>
            <person name="Voegtly L."/>
            <person name="Shi R."/>
            <person name="Duckworth R."/>
            <person name="Johnson A."/>
            <person name="Loviza R."/>
            <person name="Walstead R."/>
            <person name="Shah Z."/>
            <person name="Kiflezghi M."/>
            <person name="Wade K."/>
            <person name="Ball S.L."/>
            <person name="Bradley K.W."/>
            <person name="Asai D.J."/>
            <person name="Bowman C.A."/>
            <person name="Russell D.A."/>
            <person name="Pope W.H."/>
            <person name="Jacobs-Sera D."/>
            <person name="Hendrix R.W."/>
            <person name="Hatfull G.F."/>
        </authorList>
    </citation>
    <scope>NUCLEOTIDE SEQUENCE</scope>
</reference>
<dbReference type="AlphaFoldDB" id="A0A1D1ZVX8"/>
<accession>A0A1D1ZVX8</accession>
<gene>
    <name evidence="8" type="ORF">g.7853</name>
</gene>
<comment type="similarity">
    <text evidence="2 7">Belongs to the Tic20 family.</text>
</comment>
<protein>
    <recommendedName>
        <fullName evidence="7">Protein TIC 20</fullName>
    </recommendedName>
</protein>
<dbReference type="EMBL" id="GDKF01007516">
    <property type="protein sequence ID" value="JAT71106.1"/>
    <property type="molecule type" value="Transcribed_RNA"/>
</dbReference>